<name>A0ACB9LP90_9MYRT</name>
<dbReference type="EMBL" id="CM042890">
    <property type="protein sequence ID" value="KAI4312762.1"/>
    <property type="molecule type" value="Genomic_DNA"/>
</dbReference>
<dbReference type="Proteomes" id="UP001057402">
    <property type="component" value="Chromosome 11"/>
</dbReference>
<proteinExistence type="predicted"/>
<evidence type="ECO:0000313" key="2">
    <source>
        <dbReference type="Proteomes" id="UP001057402"/>
    </source>
</evidence>
<protein>
    <submittedName>
        <fullName evidence="1">Uncharacterized protein</fullName>
    </submittedName>
</protein>
<gene>
    <name evidence="1" type="ORF">MLD38_037557</name>
</gene>
<sequence>MSGSEVVSKMDGSEVVITMLIGKLREVMSEGAIVLQELQEGLSKFIEQLQEMLNNASGGWDEKTGSGHIQEQCKNVVICARDAEDIADSILLEASSPSNSKKGLFLRMVYDLTGYGDRQARAKKLMEKLVELSWHYTKMMQGRLPPAERWRKVYGESRGSGSRGDDEDEMKSPTMTTTGATVSNSEMPLIVGRDDETKILIDQLKKDFLGLRVISVTGEEGIGKTALVRSVYDLSETKHSFSCRAWISSSKSMTKQQMLVDLIKQSPEQVLKNLDRMGFEDLRSILVGSLTEYRYLIVLDDWKDFELVMKLLHLFRDSQGSRVIVTSQEDLPFPPVATWVYHLPLKPLKNEDSKTLLGNVDENGAREILKKCAGSPLKLILCRGLVMDTDAGSSIAKCVNVHGSDWNKAVMLLTYTKLSPWVKPCLLYLCLFPKGSEIRTRRAFQLWYAEGLARRNGSDTAEACLQELVSRNIVQQVKRRKADESLKTFSLPGYWHDYLLKFATNFGLLELDVEDNSISRRKSLIAASPWVARCLGTSNSLLPQDVKTTSRIRSYISFKKDKAGNLSREVKQLLKPLQGMQDNMLLRVLDLEGVYKPMLPENFGHLLPNLRYLGLRWTILDSLPKSVVNLSKLETLDLKHTEVTKLPGSILTQKNLRHLYLNEVSFDDDVPLGNFVSNLETLLGLSICKGSHMLKVLGKFKVLRKLGLTCHSADVWEVTDIISTIQPLELLRLRSGDLLRTPGNLEIGSHLKGMMRLSKLYLLGRFDGFTDRLGFLPENLRILTLSMSRLEYDPMIYLGQLRNLVGLNLLGRSFTGRTISCPRTSFPSLRELRLWKLNQLREIRIEDGSMKSLEELEIRGCQLMRKIEGLNYASNLKHVKLTNVREQFFNQLRNSNEDTSRIITSRESIVKSEASIPEDCPDAEVCDIILPIRS</sequence>
<comment type="caution">
    <text evidence="1">The sequence shown here is derived from an EMBL/GenBank/DDBJ whole genome shotgun (WGS) entry which is preliminary data.</text>
</comment>
<reference evidence="2" key="1">
    <citation type="journal article" date="2023" name="Front. Plant Sci.">
        <title>Chromosomal-level genome assembly of Melastoma candidum provides insights into trichome evolution.</title>
        <authorList>
            <person name="Zhong Y."/>
            <person name="Wu W."/>
            <person name="Sun C."/>
            <person name="Zou P."/>
            <person name="Liu Y."/>
            <person name="Dai S."/>
            <person name="Zhou R."/>
        </authorList>
    </citation>
    <scope>NUCLEOTIDE SEQUENCE [LARGE SCALE GENOMIC DNA]</scope>
</reference>
<organism evidence="1 2">
    <name type="scientific">Melastoma candidum</name>
    <dbReference type="NCBI Taxonomy" id="119954"/>
    <lineage>
        <taxon>Eukaryota</taxon>
        <taxon>Viridiplantae</taxon>
        <taxon>Streptophyta</taxon>
        <taxon>Embryophyta</taxon>
        <taxon>Tracheophyta</taxon>
        <taxon>Spermatophyta</taxon>
        <taxon>Magnoliopsida</taxon>
        <taxon>eudicotyledons</taxon>
        <taxon>Gunneridae</taxon>
        <taxon>Pentapetalae</taxon>
        <taxon>rosids</taxon>
        <taxon>malvids</taxon>
        <taxon>Myrtales</taxon>
        <taxon>Melastomataceae</taxon>
        <taxon>Melastomatoideae</taxon>
        <taxon>Melastomateae</taxon>
        <taxon>Melastoma</taxon>
    </lineage>
</organism>
<keyword evidence="2" id="KW-1185">Reference proteome</keyword>
<accession>A0ACB9LP90</accession>
<evidence type="ECO:0000313" key="1">
    <source>
        <dbReference type="EMBL" id="KAI4312762.1"/>
    </source>
</evidence>